<sequence length="296" mass="30963">MVDVRNKHCAHPECNKCPSFNYPGKTPGLYCGIHKLAGMVDVKHKRDRSNLGNSGSMQQPAAQQPSQEMPIDYSAQAGAAKQDEAQQMGAQQGGFPGPEADMSAAEAVAAALNMSAEAAALGLSPHVDHLGQPVADGYMAAGHDASAQQEYAMHLNQEQAAAAAGYEQVDYDQSGLTHEQLAVAAAHAATLSAYGAGQPAAYDQASYDAAMQAGSYDPGAYAQAHEHVPVEGYEQGGAGAMPDQVAQGLYGQPHHGGYAHEVAAVNGQQQPQPVQHDCYTAQVTGEVEPDKRQRAE</sequence>
<name>A0ABR2YYY6_9CHLO</name>
<comment type="caution">
    <text evidence="2">The sequence shown here is derived from an EMBL/GenBank/DDBJ whole genome shotgun (WGS) entry which is preliminary data.</text>
</comment>
<dbReference type="InterPro" id="IPR043822">
    <property type="entry name" value="EsV_1_7_cys"/>
</dbReference>
<protein>
    <submittedName>
        <fullName evidence="2">Uncharacterized protein</fullName>
    </submittedName>
</protein>
<reference evidence="2 3" key="1">
    <citation type="journal article" date="2024" name="Nat. Commun.">
        <title>Phylogenomics reveals the evolutionary origins of lichenization in chlorophyte algae.</title>
        <authorList>
            <person name="Puginier C."/>
            <person name="Libourel C."/>
            <person name="Otte J."/>
            <person name="Skaloud P."/>
            <person name="Haon M."/>
            <person name="Grisel S."/>
            <person name="Petersen M."/>
            <person name="Berrin J.G."/>
            <person name="Delaux P.M."/>
            <person name="Dal Grande F."/>
            <person name="Keller J."/>
        </authorList>
    </citation>
    <scope>NUCLEOTIDE SEQUENCE [LARGE SCALE GENOMIC DNA]</scope>
    <source>
        <strain evidence="2 3">SAG 216-7</strain>
    </source>
</reference>
<evidence type="ECO:0000313" key="2">
    <source>
        <dbReference type="EMBL" id="KAK9916641.1"/>
    </source>
</evidence>
<evidence type="ECO:0000256" key="1">
    <source>
        <dbReference type="SAM" id="MobiDB-lite"/>
    </source>
</evidence>
<gene>
    <name evidence="2" type="ORF">WJX75_005238</name>
</gene>
<dbReference type="Proteomes" id="UP001491310">
    <property type="component" value="Unassembled WGS sequence"/>
</dbReference>
<dbReference type="EMBL" id="JALJOT010000003">
    <property type="protein sequence ID" value="KAK9916641.1"/>
    <property type="molecule type" value="Genomic_DNA"/>
</dbReference>
<dbReference type="Pfam" id="PF19114">
    <property type="entry name" value="EsV_1_7_cys"/>
    <property type="match status" value="1"/>
</dbReference>
<feature type="region of interest" description="Disordered" evidence="1">
    <location>
        <begin position="46"/>
        <end position="101"/>
    </location>
</feature>
<feature type="compositionally biased region" description="Low complexity" evidence="1">
    <location>
        <begin position="56"/>
        <end position="69"/>
    </location>
</feature>
<dbReference type="SMART" id="SM01425">
    <property type="entry name" value="EsV_1_7"/>
    <property type="match status" value="1"/>
</dbReference>
<organism evidence="2 3">
    <name type="scientific">Coccomyxa subellipsoidea</name>
    <dbReference type="NCBI Taxonomy" id="248742"/>
    <lineage>
        <taxon>Eukaryota</taxon>
        <taxon>Viridiplantae</taxon>
        <taxon>Chlorophyta</taxon>
        <taxon>core chlorophytes</taxon>
        <taxon>Trebouxiophyceae</taxon>
        <taxon>Trebouxiophyceae incertae sedis</taxon>
        <taxon>Coccomyxaceae</taxon>
        <taxon>Coccomyxa</taxon>
    </lineage>
</organism>
<keyword evidence="3" id="KW-1185">Reference proteome</keyword>
<evidence type="ECO:0000313" key="3">
    <source>
        <dbReference type="Proteomes" id="UP001491310"/>
    </source>
</evidence>
<proteinExistence type="predicted"/>
<accession>A0ABR2YYY6</accession>